<dbReference type="Gene3D" id="3.30.40.10">
    <property type="entry name" value="Zinc/RING finger domain, C3HC4 (zinc finger)"/>
    <property type="match status" value="1"/>
</dbReference>
<keyword evidence="1" id="KW-0479">Metal-binding</keyword>
<dbReference type="InterPro" id="IPR013083">
    <property type="entry name" value="Znf_RING/FYVE/PHD"/>
</dbReference>
<reference evidence="5" key="2">
    <citation type="submission" date="2022-10" db="EMBL/GenBank/DDBJ databases">
        <authorList>
            <consortium name="ENA_rothamsted_submissions"/>
            <consortium name="culmorum"/>
            <person name="King R."/>
        </authorList>
    </citation>
    <scope>NUCLEOTIDE SEQUENCE</scope>
</reference>
<gene>
    <name evidence="5" type="ORF">PHAECO_LOCUS6553</name>
</gene>
<evidence type="ECO:0000256" key="2">
    <source>
        <dbReference type="ARBA" id="ARBA00022771"/>
    </source>
</evidence>
<dbReference type="Proteomes" id="UP001153737">
    <property type="component" value="Chromosome 2"/>
</dbReference>
<dbReference type="SMART" id="SM00249">
    <property type="entry name" value="PHD"/>
    <property type="match status" value="1"/>
</dbReference>
<dbReference type="GO" id="GO:0008270">
    <property type="term" value="F:zinc ion binding"/>
    <property type="evidence" value="ECO:0007669"/>
    <property type="project" value="UniProtKB-KW"/>
</dbReference>
<evidence type="ECO:0000256" key="1">
    <source>
        <dbReference type="ARBA" id="ARBA00022723"/>
    </source>
</evidence>
<evidence type="ECO:0000256" key="3">
    <source>
        <dbReference type="ARBA" id="ARBA00022833"/>
    </source>
</evidence>
<evidence type="ECO:0000313" key="5">
    <source>
        <dbReference type="EMBL" id="CAG9819136.1"/>
    </source>
</evidence>
<evidence type="ECO:0000259" key="4">
    <source>
        <dbReference type="SMART" id="SM00249"/>
    </source>
</evidence>
<evidence type="ECO:0000313" key="6">
    <source>
        <dbReference type="Proteomes" id="UP001153737"/>
    </source>
</evidence>
<sequence length="147" mass="16803">MKKDLVKMIKRDLSPAQTKTILLILEIKAPPKENKNKRRKIKTGYINSTPEIDSIKQQVAVKQQKEREKLARAAKRKLPAIIESEDELYGNDSDNSDAACLYCNELYSMCQSGEIWIRCQTCSSWCHTECAGVDKRTKNFICEICTS</sequence>
<dbReference type="OrthoDB" id="7456782at2759"/>
<reference evidence="5" key="1">
    <citation type="submission" date="2022-01" db="EMBL/GenBank/DDBJ databases">
        <authorList>
            <person name="King R."/>
        </authorList>
    </citation>
    <scope>NUCLEOTIDE SEQUENCE</scope>
</reference>
<keyword evidence="6" id="KW-1185">Reference proteome</keyword>
<feature type="domain" description="Zinc finger PHD-type" evidence="4">
    <location>
        <begin position="99"/>
        <end position="146"/>
    </location>
</feature>
<name>A0A9N9SDT2_PHACE</name>
<keyword evidence="3" id="KW-0862">Zinc</keyword>
<dbReference type="EMBL" id="OU896708">
    <property type="protein sequence ID" value="CAG9819136.1"/>
    <property type="molecule type" value="Genomic_DNA"/>
</dbReference>
<protein>
    <recommendedName>
        <fullName evidence="4">Zinc finger PHD-type domain-containing protein</fullName>
    </recommendedName>
</protein>
<proteinExistence type="predicted"/>
<dbReference type="InterPro" id="IPR001965">
    <property type="entry name" value="Znf_PHD"/>
</dbReference>
<dbReference type="InterPro" id="IPR011011">
    <property type="entry name" value="Znf_FYVE_PHD"/>
</dbReference>
<keyword evidence="2" id="KW-0863">Zinc-finger</keyword>
<organism evidence="5 6">
    <name type="scientific">Phaedon cochleariae</name>
    <name type="common">Mustard beetle</name>
    <dbReference type="NCBI Taxonomy" id="80249"/>
    <lineage>
        <taxon>Eukaryota</taxon>
        <taxon>Metazoa</taxon>
        <taxon>Ecdysozoa</taxon>
        <taxon>Arthropoda</taxon>
        <taxon>Hexapoda</taxon>
        <taxon>Insecta</taxon>
        <taxon>Pterygota</taxon>
        <taxon>Neoptera</taxon>
        <taxon>Endopterygota</taxon>
        <taxon>Coleoptera</taxon>
        <taxon>Polyphaga</taxon>
        <taxon>Cucujiformia</taxon>
        <taxon>Chrysomeloidea</taxon>
        <taxon>Chrysomelidae</taxon>
        <taxon>Chrysomelinae</taxon>
        <taxon>Chrysomelini</taxon>
        <taxon>Phaedon</taxon>
    </lineage>
</organism>
<dbReference type="SUPFAM" id="SSF57903">
    <property type="entry name" value="FYVE/PHD zinc finger"/>
    <property type="match status" value="1"/>
</dbReference>
<accession>A0A9N9SDT2</accession>
<dbReference type="AlphaFoldDB" id="A0A9N9SDT2"/>